<sequence length="640" mass="73083">MPEQRQAGREPSFMNSVFKTAFQGFAIFGLSQFVMQKIFPPKQTGGRLAIPTWEGRPDQSTIAHRAEVPQFVAPLWNQDKYDLDIEIFLSPYVTLPALDKVPKDMKVLEVTNFTVGDWNEHREVATEITVPKAVQNNGTLWAHFYVARSGHQIDPMEKDYNPETAYHFIRPLTEYLPKKKIPKLRNLLDTTDEMEPVDESPKAVQVGSFYHTNVTLSVIPDSGSLKYRAMHPGVRQFIPLERTSARDVSGQNGWYYPIIFVNTFWQLRSQMIELNSTVETLPLRISLDNLKNWKFSIYASVDENMKQTQRQAAFGGPAPPGKDGTEFEMVKEILLDTNSYLLATTGIVSILHMIFEGLAFKNDISHWRKKKDVVGTSLRTILANIFMQGVIFLYLLDNSEGTSWMILAGQGLGVALEAWKITKTVNVRVRRPSPGSRFAFLPYHVVFEDKHVLSETEKKTKEYDEIAFKWLYIIAVPLLVAYAIYSLVYETHKSWYSFVIETLVGSVYAYGFLMMVPSLYINYRLKSVAHMPGKALTYKFLNTFIDDLFAFTIKMPTLHRLATLRDDVIFFIWLYQSWKYKVDYKRVNEFGQGGDESEETAGEKNQADVANIEKEDEAAVAATSLSSPSGSSKSTTRRRK</sequence>
<dbReference type="AlphaFoldDB" id="C4JR48"/>
<evidence type="ECO:0000256" key="5">
    <source>
        <dbReference type="ARBA" id="ARBA00023136"/>
    </source>
</evidence>
<gene>
    <name evidence="8" type="ORF">UREG_03530</name>
</gene>
<feature type="region of interest" description="Disordered" evidence="6">
    <location>
        <begin position="617"/>
        <end position="640"/>
    </location>
</feature>
<dbReference type="Pfam" id="PF05602">
    <property type="entry name" value="CLPTM1"/>
    <property type="match status" value="1"/>
</dbReference>
<dbReference type="Proteomes" id="UP000002058">
    <property type="component" value="Unassembled WGS sequence"/>
</dbReference>
<accession>C4JR48</accession>
<dbReference type="PANTHER" id="PTHR21347">
    <property type="entry name" value="CLEFT LIP AND PALATE ASSOCIATED TRANSMEMBRANE PROTEIN-RELATED"/>
    <property type="match status" value="1"/>
</dbReference>
<name>C4JR48_UNCRE</name>
<organism evidence="8 9">
    <name type="scientific">Uncinocarpus reesii (strain UAMH 1704)</name>
    <dbReference type="NCBI Taxonomy" id="336963"/>
    <lineage>
        <taxon>Eukaryota</taxon>
        <taxon>Fungi</taxon>
        <taxon>Dikarya</taxon>
        <taxon>Ascomycota</taxon>
        <taxon>Pezizomycotina</taxon>
        <taxon>Eurotiomycetes</taxon>
        <taxon>Eurotiomycetidae</taxon>
        <taxon>Onygenales</taxon>
        <taxon>Onygenaceae</taxon>
        <taxon>Uncinocarpus</taxon>
    </lineage>
</organism>
<keyword evidence="4 7" id="KW-1133">Transmembrane helix</keyword>
<evidence type="ECO:0000313" key="9">
    <source>
        <dbReference type="Proteomes" id="UP000002058"/>
    </source>
</evidence>
<dbReference type="GeneID" id="8437432"/>
<protein>
    <recommendedName>
        <fullName evidence="10">Cleft lip and palate transmembrane protein 1</fullName>
    </recommendedName>
</protein>
<dbReference type="InParanoid" id="C4JR48"/>
<dbReference type="RefSeq" id="XP_002544013.1">
    <property type="nucleotide sequence ID" value="XM_002543967.1"/>
</dbReference>
<evidence type="ECO:0000256" key="3">
    <source>
        <dbReference type="ARBA" id="ARBA00022692"/>
    </source>
</evidence>
<dbReference type="GO" id="GO:0016020">
    <property type="term" value="C:membrane"/>
    <property type="evidence" value="ECO:0007669"/>
    <property type="project" value="UniProtKB-SubCell"/>
</dbReference>
<dbReference type="STRING" id="336963.C4JR48"/>
<evidence type="ECO:0000256" key="6">
    <source>
        <dbReference type="SAM" id="MobiDB-lite"/>
    </source>
</evidence>
<comment type="subcellular location">
    <subcellularLocation>
        <location evidence="1">Membrane</location>
        <topology evidence="1">Multi-pass membrane protein</topology>
    </subcellularLocation>
</comment>
<keyword evidence="3 7" id="KW-0812">Transmembrane</keyword>
<feature type="compositionally biased region" description="Low complexity" evidence="6">
    <location>
        <begin position="623"/>
        <end position="634"/>
    </location>
</feature>
<evidence type="ECO:0000256" key="4">
    <source>
        <dbReference type="ARBA" id="ARBA00022989"/>
    </source>
</evidence>
<feature type="transmembrane region" description="Helical" evidence="7">
    <location>
        <begin position="380"/>
        <end position="396"/>
    </location>
</feature>
<dbReference type="eggNOG" id="KOG2489">
    <property type="taxonomic scope" value="Eukaryota"/>
</dbReference>
<dbReference type="OMA" id="TLWAHFY"/>
<evidence type="ECO:0000256" key="2">
    <source>
        <dbReference type="ARBA" id="ARBA00009310"/>
    </source>
</evidence>
<keyword evidence="9" id="KW-1185">Reference proteome</keyword>
<dbReference type="KEGG" id="ure:UREG_03530"/>
<proteinExistence type="inferred from homology"/>
<evidence type="ECO:0000256" key="1">
    <source>
        <dbReference type="ARBA" id="ARBA00004141"/>
    </source>
</evidence>
<dbReference type="PANTHER" id="PTHR21347:SF0">
    <property type="entry name" value="LIPID SCRAMBLASE CLPTM1L"/>
    <property type="match status" value="1"/>
</dbReference>
<dbReference type="VEuPathDB" id="FungiDB:UREG_03530"/>
<feature type="transmembrane region" description="Helical" evidence="7">
    <location>
        <begin position="340"/>
        <end position="360"/>
    </location>
</feature>
<feature type="transmembrane region" description="Helical" evidence="7">
    <location>
        <begin position="495"/>
        <end position="521"/>
    </location>
</feature>
<keyword evidence="5 7" id="KW-0472">Membrane</keyword>
<dbReference type="InterPro" id="IPR008429">
    <property type="entry name" value="CLPTM1"/>
</dbReference>
<reference evidence="9" key="1">
    <citation type="journal article" date="2009" name="Genome Res.">
        <title>Comparative genomic analyses of the human fungal pathogens Coccidioides and their relatives.</title>
        <authorList>
            <person name="Sharpton T.J."/>
            <person name="Stajich J.E."/>
            <person name="Rounsley S.D."/>
            <person name="Gardner M.J."/>
            <person name="Wortman J.R."/>
            <person name="Jordar V.S."/>
            <person name="Maiti R."/>
            <person name="Kodira C.D."/>
            <person name="Neafsey D.E."/>
            <person name="Zeng Q."/>
            <person name="Hung C.-Y."/>
            <person name="McMahan C."/>
            <person name="Muszewska A."/>
            <person name="Grynberg M."/>
            <person name="Mandel M.A."/>
            <person name="Kellner E.M."/>
            <person name="Barker B.M."/>
            <person name="Galgiani J.N."/>
            <person name="Orbach M.J."/>
            <person name="Kirkland T.N."/>
            <person name="Cole G.T."/>
            <person name="Henn M.R."/>
            <person name="Birren B.W."/>
            <person name="Taylor J.W."/>
        </authorList>
    </citation>
    <scope>NUCLEOTIDE SEQUENCE [LARGE SCALE GENOMIC DNA]</scope>
    <source>
        <strain evidence="9">UAMH 1704</strain>
    </source>
</reference>
<feature type="transmembrane region" description="Helical" evidence="7">
    <location>
        <begin position="402"/>
        <end position="421"/>
    </location>
</feature>
<evidence type="ECO:0008006" key="10">
    <source>
        <dbReference type="Google" id="ProtNLM"/>
    </source>
</evidence>
<dbReference type="GO" id="GO:0012505">
    <property type="term" value="C:endomembrane system"/>
    <property type="evidence" value="ECO:0007669"/>
    <property type="project" value="TreeGrafter"/>
</dbReference>
<dbReference type="HOGENOM" id="CLU_019907_2_0_1"/>
<comment type="similarity">
    <text evidence="2">Belongs to the CLPTM1 family.</text>
</comment>
<evidence type="ECO:0000256" key="7">
    <source>
        <dbReference type="SAM" id="Phobius"/>
    </source>
</evidence>
<evidence type="ECO:0000313" key="8">
    <source>
        <dbReference type="EMBL" id="EEP78684.1"/>
    </source>
</evidence>
<dbReference type="OrthoDB" id="378564at2759"/>
<dbReference type="EMBL" id="CH476616">
    <property type="protein sequence ID" value="EEP78684.1"/>
    <property type="molecule type" value="Genomic_DNA"/>
</dbReference>
<feature type="transmembrane region" description="Helical" evidence="7">
    <location>
        <begin position="470"/>
        <end position="489"/>
    </location>
</feature>